<sequence length="256" mass="29458">MASVFGLLCVLISKIYPVIASFKAYEEYSMAKKNFERSNLNIGGFNVPISNLLKKATGDKDYDETKNEASILVFKSNQLQKWFIYWIVNTGIDLLINGLFLSYILPFYSFLRLGLSIWLLMPFFKFTSIKGFNEFDDLNLFFQSGCGFVYSYTLDNFDLDSILQNSPIEKVYENITIILNMLINVIQNLPILIPFKNKDDTQTSMKSWASTFGYFKESEPKSTVEDEYDVIDSPSKTESTGIDCEKPMATKRGWIW</sequence>
<gene>
    <name evidence="1" type="ORF">CLIB1444_16S00650</name>
</gene>
<evidence type="ECO:0000313" key="2">
    <source>
        <dbReference type="Proteomes" id="UP001152531"/>
    </source>
</evidence>
<reference evidence="1" key="1">
    <citation type="submission" date="2022-06" db="EMBL/GenBank/DDBJ databases">
        <authorList>
            <person name="Legras J.-L."/>
            <person name="Devillers H."/>
            <person name="Grondin C."/>
        </authorList>
    </citation>
    <scope>NUCLEOTIDE SEQUENCE</scope>
    <source>
        <strain evidence="1">CLIB 1444</strain>
    </source>
</reference>
<accession>A0ACA9YER1</accession>
<name>A0ACA9YER1_9ASCO</name>
<organism evidence="1 2">
    <name type="scientific">[Candida] jaroonii</name>
    <dbReference type="NCBI Taxonomy" id="467808"/>
    <lineage>
        <taxon>Eukaryota</taxon>
        <taxon>Fungi</taxon>
        <taxon>Dikarya</taxon>
        <taxon>Ascomycota</taxon>
        <taxon>Saccharomycotina</taxon>
        <taxon>Pichiomycetes</taxon>
        <taxon>Debaryomycetaceae</taxon>
        <taxon>Yamadazyma</taxon>
    </lineage>
</organism>
<protein>
    <submittedName>
        <fullName evidence="1">Uncharacterized protein</fullName>
    </submittedName>
</protein>
<dbReference type="EMBL" id="CALSDN010000016">
    <property type="protein sequence ID" value="CAH6723520.1"/>
    <property type="molecule type" value="Genomic_DNA"/>
</dbReference>
<evidence type="ECO:0000313" key="1">
    <source>
        <dbReference type="EMBL" id="CAH6723520.1"/>
    </source>
</evidence>
<keyword evidence="2" id="KW-1185">Reference proteome</keyword>
<dbReference type="Proteomes" id="UP001152531">
    <property type="component" value="Unassembled WGS sequence"/>
</dbReference>
<comment type="caution">
    <text evidence="1">The sequence shown here is derived from an EMBL/GenBank/DDBJ whole genome shotgun (WGS) entry which is preliminary data.</text>
</comment>
<proteinExistence type="predicted"/>